<evidence type="ECO:0000313" key="2">
    <source>
        <dbReference type="EMBL" id="MCL7051916.1"/>
    </source>
</evidence>
<comment type="caution">
    <text evidence="2">The sequence shown here is derived from an EMBL/GenBank/DDBJ whole genome shotgun (WGS) entry which is preliminary data.</text>
</comment>
<accession>A0AA42B5X6</accession>
<dbReference type="Proteomes" id="UP001177140">
    <property type="component" value="Unassembled WGS sequence"/>
</dbReference>
<dbReference type="GO" id="GO:0005634">
    <property type="term" value="C:nucleus"/>
    <property type="evidence" value="ECO:0007669"/>
    <property type="project" value="TreeGrafter"/>
</dbReference>
<organism evidence="2 3">
    <name type="scientific">Papaver nudicaule</name>
    <name type="common">Iceland poppy</name>
    <dbReference type="NCBI Taxonomy" id="74823"/>
    <lineage>
        <taxon>Eukaryota</taxon>
        <taxon>Viridiplantae</taxon>
        <taxon>Streptophyta</taxon>
        <taxon>Embryophyta</taxon>
        <taxon>Tracheophyta</taxon>
        <taxon>Spermatophyta</taxon>
        <taxon>Magnoliopsida</taxon>
        <taxon>Ranunculales</taxon>
        <taxon>Papaveraceae</taxon>
        <taxon>Papaveroideae</taxon>
        <taxon>Papaver</taxon>
    </lineage>
</organism>
<feature type="region of interest" description="Disordered" evidence="1">
    <location>
        <begin position="442"/>
        <end position="461"/>
    </location>
</feature>
<gene>
    <name evidence="2" type="ORF">MKW94_022283</name>
</gene>
<sequence length="512" mass="58730">MPDLHSPKNTVFYAIFEDDILKKLKDPEIVTKTEYEQVSSSLFSLHVKILEIISPYVTDYIWQHEPFTLNPSTTVAPNPKLEKIPCLHGNTRFGTHYDDEWFIVFLLMEISKKIPNVSIRVWDSYGEFLLLGYISLKLYRMGKNRVFIRGGEVILVHKDSMPLDATLVENLGFLTFYEIEEPAPYSVKLAVEGKISGYPEKLKSNVHQIRVRVPVSVAMLLEHEPCLISLAIEGFCNRNDVELRKLSENMDTFVKSGEVSDEGVKKEELVRISVRMSRAMYVKLVDQENFKAPKCYPIPPKTDSSAYVETVLGMKLTYGFEMMYQKSIRKGKGEKGITTLEAFKKSLKKKGYFKGLPSQAAKYRVLEQKAQGYFAKSSLFSREREVINAPVSRVDEILSLPHAVEEFKGLDLLPSDDDAWLYQEDRRLKLVISRRGDDIERLESQATGSSSDSEPDNRYIPDGFDSDFTYDDFTDPFNDLYTEYSEEEILMLKLMGVDLSKDGGKRRKPRNL</sequence>
<name>A0AA42B5X6_PAPNU</name>
<reference evidence="2" key="1">
    <citation type="submission" date="2022-03" db="EMBL/GenBank/DDBJ databases">
        <title>A functionally conserved STORR gene fusion in Papaver species that diverged 16.8 million years ago.</title>
        <authorList>
            <person name="Catania T."/>
        </authorList>
    </citation>
    <scope>NUCLEOTIDE SEQUENCE</scope>
    <source>
        <strain evidence="2">S-191538</strain>
    </source>
</reference>
<dbReference type="AlphaFoldDB" id="A0AA42B5X6"/>
<protein>
    <submittedName>
        <fullName evidence="2">Uncharacterized protein</fullName>
    </submittedName>
</protein>
<proteinExistence type="predicted"/>
<dbReference type="InterPro" id="IPR010770">
    <property type="entry name" value="Ecd"/>
</dbReference>
<dbReference type="PANTHER" id="PTHR13060">
    <property type="entry name" value="SGT1 PROTEIN HSGT1 SUPPRESSOR OF GCR2"/>
    <property type="match status" value="1"/>
</dbReference>
<dbReference type="Pfam" id="PF07093">
    <property type="entry name" value="SGT1"/>
    <property type="match status" value="1"/>
</dbReference>
<evidence type="ECO:0000256" key="1">
    <source>
        <dbReference type="SAM" id="MobiDB-lite"/>
    </source>
</evidence>
<dbReference type="EMBL" id="JAJJMA010343899">
    <property type="protein sequence ID" value="MCL7051916.1"/>
    <property type="molecule type" value="Genomic_DNA"/>
</dbReference>
<evidence type="ECO:0000313" key="3">
    <source>
        <dbReference type="Proteomes" id="UP001177140"/>
    </source>
</evidence>
<keyword evidence="3" id="KW-1185">Reference proteome</keyword>
<dbReference type="PANTHER" id="PTHR13060:SF0">
    <property type="entry name" value="PROTEIN ECDYSONELESS HOMOLOG"/>
    <property type="match status" value="1"/>
</dbReference>